<gene>
    <name evidence="2" type="ORF">NCTC11370_03032</name>
</gene>
<dbReference type="STRING" id="1094715.GCA_000236165_03018"/>
<feature type="region of interest" description="Disordered" evidence="1">
    <location>
        <begin position="73"/>
        <end position="108"/>
    </location>
</feature>
<protein>
    <submittedName>
        <fullName evidence="2">Uncharacterized protein</fullName>
    </submittedName>
</protein>
<evidence type="ECO:0000256" key="1">
    <source>
        <dbReference type="SAM" id="MobiDB-lite"/>
    </source>
</evidence>
<feature type="compositionally biased region" description="Acidic residues" evidence="1">
    <location>
        <begin position="88"/>
        <end position="98"/>
    </location>
</feature>
<dbReference type="AlphaFoldDB" id="A0A377GED2"/>
<dbReference type="RefSeq" id="WP_010655049.1">
    <property type="nucleotide sequence ID" value="NZ_JAPHOO010000002.1"/>
</dbReference>
<feature type="region of interest" description="Disordered" evidence="1">
    <location>
        <begin position="26"/>
        <end position="57"/>
    </location>
</feature>
<dbReference type="Proteomes" id="UP000254554">
    <property type="component" value="Unassembled WGS sequence"/>
</dbReference>
<evidence type="ECO:0000313" key="2">
    <source>
        <dbReference type="EMBL" id="STO22930.1"/>
    </source>
</evidence>
<reference evidence="2 3" key="1">
    <citation type="submission" date="2018-06" db="EMBL/GenBank/DDBJ databases">
        <authorList>
            <consortium name="Pathogen Informatics"/>
            <person name="Doyle S."/>
        </authorList>
    </citation>
    <scope>NUCLEOTIDE SEQUENCE [LARGE SCALE GENOMIC DNA]</scope>
    <source>
        <strain evidence="2 3">NCTC11370</strain>
    </source>
</reference>
<sequence length="108" mass="12218">MSKEANTWMEMMSKLFQSIYGGIADMDTREDSKQNAQDNTLDDSDGPELSTGLNSTLPNNLLGANALNNLETNLSASEELLSKNKNQEDEEEDEEEEQENKQRKKFKI</sequence>
<dbReference type="EMBL" id="UGGT01000001">
    <property type="protein sequence ID" value="STO22930.1"/>
    <property type="molecule type" value="Genomic_DNA"/>
</dbReference>
<dbReference type="GeneID" id="93293916"/>
<evidence type="ECO:0000313" key="3">
    <source>
        <dbReference type="Proteomes" id="UP000254554"/>
    </source>
</evidence>
<keyword evidence="3" id="KW-1185">Reference proteome</keyword>
<name>A0A377GED2_9GAMM</name>
<organism evidence="2 3">
    <name type="scientific">Fluoribacter dumoffii</name>
    <dbReference type="NCBI Taxonomy" id="463"/>
    <lineage>
        <taxon>Bacteria</taxon>
        <taxon>Pseudomonadati</taxon>
        <taxon>Pseudomonadota</taxon>
        <taxon>Gammaproteobacteria</taxon>
        <taxon>Legionellales</taxon>
        <taxon>Legionellaceae</taxon>
        <taxon>Fluoribacter</taxon>
    </lineage>
</organism>
<proteinExistence type="predicted"/>
<accession>A0A377GED2</accession>